<evidence type="ECO:0000313" key="2">
    <source>
        <dbReference type="EMBL" id="OLP89120.1"/>
    </source>
</evidence>
<protein>
    <submittedName>
        <fullName evidence="2">Uncharacterized protein</fullName>
    </submittedName>
</protein>
<comment type="caution">
    <text evidence="2">The sequence shown here is derived from an EMBL/GenBank/DDBJ whole genome shotgun (WGS) entry which is preliminary data.</text>
</comment>
<evidence type="ECO:0000256" key="1">
    <source>
        <dbReference type="SAM" id="MobiDB-lite"/>
    </source>
</evidence>
<gene>
    <name evidence="2" type="ORF">AK812_SmicGene29475</name>
</gene>
<name>A0A1Q9D1Q9_SYMMI</name>
<dbReference type="Proteomes" id="UP000186817">
    <property type="component" value="Unassembled WGS sequence"/>
</dbReference>
<feature type="compositionally biased region" description="Basic and acidic residues" evidence="1">
    <location>
        <begin position="356"/>
        <end position="369"/>
    </location>
</feature>
<accession>A0A1Q9D1Q9</accession>
<feature type="region of interest" description="Disordered" evidence="1">
    <location>
        <begin position="158"/>
        <end position="200"/>
    </location>
</feature>
<proteinExistence type="predicted"/>
<keyword evidence="3" id="KW-1185">Reference proteome</keyword>
<feature type="region of interest" description="Disordered" evidence="1">
    <location>
        <begin position="340"/>
        <end position="369"/>
    </location>
</feature>
<dbReference type="EMBL" id="LSRX01000777">
    <property type="protein sequence ID" value="OLP89120.1"/>
    <property type="molecule type" value="Genomic_DNA"/>
</dbReference>
<reference evidence="2 3" key="1">
    <citation type="submission" date="2016-02" db="EMBL/GenBank/DDBJ databases">
        <title>Genome analysis of coral dinoflagellate symbionts highlights evolutionary adaptations to a symbiotic lifestyle.</title>
        <authorList>
            <person name="Aranda M."/>
            <person name="Li Y."/>
            <person name="Liew Y.J."/>
            <person name="Baumgarten S."/>
            <person name="Simakov O."/>
            <person name="Wilson M."/>
            <person name="Piel J."/>
            <person name="Ashoor H."/>
            <person name="Bougouffa S."/>
            <person name="Bajic V.B."/>
            <person name="Ryu T."/>
            <person name="Ravasi T."/>
            <person name="Bayer T."/>
            <person name="Micklem G."/>
            <person name="Kim H."/>
            <person name="Bhak J."/>
            <person name="Lajeunesse T.C."/>
            <person name="Voolstra C.R."/>
        </authorList>
    </citation>
    <scope>NUCLEOTIDE SEQUENCE [LARGE SCALE GENOMIC DNA]</scope>
    <source>
        <strain evidence="2 3">CCMP2467</strain>
    </source>
</reference>
<feature type="compositionally biased region" description="Polar residues" evidence="1">
    <location>
        <begin position="342"/>
        <end position="355"/>
    </location>
</feature>
<dbReference type="AlphaFoldDB" id="A0A1Q9D1Q9"/>
<organism evidence="2 3">
    <name type="scientific">Symbiodinium microadriaticum</name>
    <name type="common">Dinoflagellate</name>
    <name type="synonym">Zooxanthella microadriatica</name>
    <dbReference type="NCBI Taxonomy" id="2951"/>
    <lineage>
        <taxon>Eukaryota</taxon>
        <taxon>Sar</taxon>
        <taxon>Alveolata</taxon>
        <taxon>Dinophyceae</taxon>
        <taxon>Suessiales</taxon>
        <taxon>Symbiodiniaceae</taxon>
        <taxon>Symbiodinium</taxon>
    </lineage>
</organism>
<evidence type="ECO:0000313" key="3">
    <source>
        <dbReference type="Proteomes" id="UP000186817"/>
    </source>
</evidence>
<sequence length="369" mass="40628">MVSAFVTVRPQMNLVNLSTAIQSGQNRRVRSMATGAAAEKSFFEHVVWSLATLRIVHRPLLQVISLVCISNMVSPSEKLEIGTEGAREMESTAWRAKTPSFDFNAAELAAIESEGEPGTPQTWFTRRIGDFAEQQATAEFSVAGWYCISSASEYVPTVDDKTDGGSAQPAPTVPAGALPNQPRPRRKSLRGSKGPSTTKADGVMVLLSPEVPANTVRWKEHLKGRLLETRFDWHGARTTVLAVYQHVWSPAKTVQANKQAGICPSSPGLSLFDTGTSLAPVTSRIFYNRICYNWFLVFCGTCDIGSGIGAVGDISVWTVLVVGAGPCRWREKRLDQRRSHASRSLFQSRQKNSDSVGRKEESRVREQRW</sequence>